<dbReference type="GO" id="GO:0006367">
    <property type="term" value="P:transcription initiation at RNA polymerase II promoter"/>
    <property type="evidence" value="ECO:0007669"/>
    <property type="project" value="InterPro"/>
</dbReference>
<comment type="subunit">
    <text evidence="8">TFIIA is a heterodimer composed of the large TOA1 and the small TOA2 subunits.</text>
</comment>
<protein>
    <recommendedName>
        <fullName evidence="3 9">Transcription initiation factor IIA subunit 2</fullName>
    </recommendedName>
</protein>
<comment type="function">
    <text evidence="7">TFIIA is a component of the transcription machinery of RNA polymerase II and plays an important role in transcriptional activation. TFIIA in a complex with TBP mediates transcriptional activity.</text>
</comment>
<accession>A0A9P9DB98</accession>
<dbReference type="SUPFAM" id="SSF47396">
    <property type="entry name" value="Transcription factor IIA (TFIIA), alpha-helical domain"/>
    <property type="match status" value="1"/>
</dbReference>
<dbReference type="OrthoDB" id="586585at2759"/>
<evidence type="ECO:0000256" key="3">
    <source>
        <dbReference type="ARBA" id="ARBA00019928"/>
    </source>
</evidence>
<dbReference type="Gene3D" id="1.10.287.190">
    <property type="entry name" value="Transcription factor IIA gamma subunit, alpha-helical domain"/>
    <property type="match status" value="1"/>
</dbReference>
<dbReference type="InterPro" id="IPR015871">
    <property type="entry name" value="TFIIA_gsu_C"/>
</dbReference>
<keyword evidence="5 9" id="KW-0804">Transcription</keyword>
<organism evidence="12 13">
    <name type="scientific">Dendryphion nanum</name>
    <dbReference type="NCBI Taxonomy" id="256645"/>
    <lineage>
        <taxon>Eukaryota</taxon>
        <taxon>Fungi</taxon>
        <taxon>Dikarya</taxon>
        <taxon>Ascomycota</taxon>
        <taxon>Pezizomycotina</taxon>
        <taxon>Dothideomycetes</taxon>
        <taxon>Pleosporomycetidae</taxon>
        <taxon>Pleosporales</taxon>
        <taxon>Torulaceae</taxon>
        <taxon>Dendryphion</taxon>
    </lineage>
</organism>
<dbReference type="FunFam" id="1.10.287.190:FF:000001">
    <property type="entry name" value="Transcription initiation factor IIA subunit 2"/>
    <property type="match status" value="1"/>
</dbReference>
<keyword evidence="6 9" id="KW-0539">Nucleus</keyword>
<dbReference type="PIRSF" id="PIRSF009415">
    <property type="entry name" value="Hum_TFIIA_gamma"/>
    <property type="match status" value="1"/>
</dbReference>
<evidence type="ECO:0000259" key="10">
    <source>
        <dbReference type="Pfam" id="PF02268"/>
    </source>
</evidence>
<dbReference type="SUPFAM" id="SSF50784">
    <property type="entry name" value="Transcription factor IIA (TFIIA), beta-barrel domain"/>
    <property type="match status" value="1"/>
</dbReference>
<dbReference type="AlphaFoldDB" id="A0A9P9DB98"/>
<dbReference type="Proteomes" id="UP000700596">
    <property type="component" value="Unassembled WGS sequence"/>
</dbReference>
<dbReference type="InterPro" id="IPR015872">
    <property type="entry name" value="TFIIA_gsu_N"/>
</dbReference>
<evidence type="ECO:0000313" key="12">
    <source>
        <dbReference type="EMBL" id="KAH7115988.1"/>
    </source>
</evidence>
<dbReference type="CDD" id="cd10145">
    <property type="entry name" value="TFIIA_gamma_N"/>
    <property type="match status" value="1"/>
</dbReference>
<evidence type="ECO:0000256" key="2">
    <source>
        <dbReference type="ARBA" id="ARBA00007675"/>
    </source>
</evidence>
<comment type="similarity">
    <text evidence="2 9">Belongs to the TFIIA subunit 2 family.</text>
</comment>
<comment type="subcellular location">
    <subcellularLocation>
        <location evidence="1 9">Nucleus</location>
    </subcellularLocation>
</comment>
<dbReference type="GO" id="GO:0005672">
    <property type="term" value="C:transcription factor TFIIA complex"/>
    <property type="evidence" value="ECO:0007669"/>
    <property type="project" value="InterPro"/>
</dbReference>
<dbReference type="InterPro" id="IPR009088">
    <property type="entry name" value="TFIIA_b-brl"/>
</dbReference>
<sequence length="111" mass="12816">MADTKYYELYRRSSLGGALTDTLDTLITERRIEPQLAMKILSNFDKAVAEVLAEKVKQRLTFKGHLDTYRFCDEVWTFIIKDINFKLDNTNSIHADKVKIVSCNTKRPGEV</sequence>
<dbReference type="CDD" id="cd10014">
    <property type="entry name" value="TFIIA_gamma_C"/>
    <property type="match status" value="1"/>
</dbReference>
<evidence type="ECO:0000256" key="8">
    <source>
        <dbReference type="ARBA" id="ARBA00063181"/>
    </source>
</evidence>
<feature type="domain" description="Transcription initiation factor IIA gamma subunit C-terminal" evidence="11">
    <location>
        <begin position="63"/>
        <end position="104"/>
    </location>
</feature>
<dbReference type="InterPro" id="IPR009083">
    <property type="entry name" value="TFIIA_a-hlx"/>
</dbReference>
<proteinExistence type="inferred from homology"/>
<keyword evidence="4 9" id="KW-0805">Transcription regulation</keyword>
<dbReference type="FunFam" id="2.30.18.10:FF:000003">
    <property type="entry name" value="Transcription initiation factor IIA subunit 2"/>
    <property type="match status" value="1"/>
</dbReference>
<reference evidence="12" key="1">
    <citation type="journal article" date="2021" name="Nat. Commun.">
        <title>Genetic determinants of endophytism in the Arabidopsis root mycobiome.</title>
        <authorList>
            <person name="Mesny F."/>
            <person name="Miyauchi S."/>
            <person name="Thiergart T."/>
            <person name="Pickel B."/>
            <person name="Atanasova L."/>
            <person name="Karlsson M."/>
            <person name="Huettel B."/>
            <person name="Barry K.W."/>
            <person name="Haridas S."/>
            <person name="Chen C."/>
            <person name="Bauer D."/>
            <person name="Andreopoulos W."/>
            <person name="Pangilinan J."/>
            <person name="LaButti K."/>
            <person name="Riley R."/>
            <person name="Lipzen A."/>
            <person name="Clum A."/>
            <person name="Drula E."/>
            <person name="Henrissat B."/>
            <person name="Kohler A."/>
            <person name="Grigoriev I.V."/>
            <person name="Martin F.M."/>
            <person name="Hacquard S."/>
        </authorList>
    </citation>
    <scope>NUCLEOTIDE SEQUENCE</scope>
    <source>
        <strain evidence="12">MPI-CAGE-CH-0243</strain>
    </source>
</reference>
<dbReference type="Gene3D" id="2.30.18.10">
    <property type="entry name" value="Transcription factor IIA (TFIIA), beta-barrel domain"/>
    <property type="match status" value="1"/>
</dbReference>
<evidence type="ECO:0000256" key="1">
    <source>
        <dbReference type="ARBA" id="ARBA00004123"/>
    </source>
</evidence>
<evidence type="ECO:0000256" key="4">
    <source>
        <dbReference type="ARBA" id="ARBA00023015"/>
    </source>
</evidence>
<comment type="caution">
    <text evidence="12">The sequence shown here is derived from an EMBL/GenBank/DDBJ whole genome shotgun (WGS) entry which is preliminary data.</text>
</comment>
<evidence type="ECO:0000313" key="13">
    <source>
        <dbReference type="Proteomes" id="UP000700596"/>
    </source>
</evidence>
<name>A0A9P9DB98_9PLEO</name>
<evidence type="ECO:0000256" key="6">
    <source>
        <dbReference type="ARBA" id="ARBA00023242"/>
    </source>
</evidence>
<dbReference type="Pfam" id="PF02751">
    <property type="entry name" value="TFIIA_gamma_C"/>
    <property type="match status" value="1"/>
</dbReference>
<evidence type="ECO:0000256" key="9">
    <source>
        <dbReference type="PIRNR" id="PIRNR009415"/>
    </source>
</evidence>
<gene>
    <name evidence="12" type="ORF">B0J11DRAFT_114866</name>
</gene>
<dbReference type="EMBL" id="JAGMWT010000015">
    <property type="protein sequence ID" value="KAH7115988.1"/>
    <property type="molecule type" value="Genomic_DNA"/>
</dbReference>
<evidence type="ECO:0000259" key="11">
    <source>
        <dbReference type="Pfam" id="PF02751"/>
    </source>
</evidence>
<keyword evidence="13" id="KW-1185">Reference proteome</keyword>
<dbReference type="PANTHER" id="PTHR10966">
    <property type="entry name" value="TRANSCRIPTION INITIATION FACTOR IIA SUBUNIT 2"/>
    <property type="match status" value="1"/>
</dbReference>
<dbReference type="InterPro" id="IPR003194">
    <property type="entry name" value="TFIIA_gsu"/>
</dbReference>
<dbReference type="Pfam" id="PF02268">
    <property type="entry name" value="TFIIA_gamma_N"/>
    <property type="match status" value="1"/>
</dbReference>
<evidence type="ECO:0000256" key="5">
    <source>
        <dbReference type="ARBA" id="ARBA00023163"/>
    </source>
</evidence>
<evidence type="ECO:0000256" key="7">
    <source>
        <dbReference type="ARBA" id="ARBA00024733"/>
    </source>
</evidence>
<feature type="domain" description="Transcription initiation factor IIA gamma subunit N-terminal" evidence="10">
    <location>
        <begin position="6"/>
        <end position="52"/>
    </location>
</feature>